<keyword evidence="1" id="KW-0245">EGF-like domain</keyword>
<dbReference type="AlphaFoldDB" id="A0A8S3K407"/>
<feature type="non-terminal residue" evidence="3">
    <location>
        <position position="1"/>
    </location>
</feature>
<evidence type="ECO:0000259" key="2">
    <source>
        <dbReference type="PROSITE" id="PS50026"/>
    </source>
</evidence>
<evidence type="ECO:0000313" key="3">
    <source>
        <dbReference type="EMBL" id="CAF5224450.1"/>
    </source>
</evidence>
<dbReference type="EMBL" id="CAJOBI010357066">
    <property type="protein sequence ID" value="CAF5224450.1"/>
    <property type="molecule type" value="Genomic_DNA"/>
</dbReference>
<feature type="disulfide bond" evidence="1">
    <location>
        <begin position="94"/>
        <end position="103"/>
    </location>
</feature>
<dbReference type="PROSITE" id="PS50026">
    <property type="entry name" value="EGF_3"/>
    <property type="match status" value="2"/>
</dbReference>
<feature type="disulfide bond" evidence="1">
    <location>
        <begin position="134"/>
        <end position="143"/>
    </location>
</feature>
<organism evidence="3 4">
    <name type="scientific">Rotaria magnacalcarata</name>
    <dbReference type="NCBI Taxonomy" id="392030"/>
    <lineage>
        <taxon>Eukaryota</taxon>
        <taxon>Metazoa</taxon>
        <taxon>Spiralia</taxon>
        <taxon>Gnathifera</taxon>
        <taxon>Rotifera</taxon>
        <taxon>Eurotatoria</taxon>
        <taxon>Bdelloidea</taxon>
        <taxon>Philodinida</taxon>
        <taxon>Philodinidae</taxon>
        <taxon>Rotaria</taxon>
    </lineage>
</organism>
<gene>
    <name evidence="3" type="ORF">SMN809_LOCUS83805</name>
</gene>
<name>A0A8S3K407_9BILA</name>
<evidence type="ECO:0000313" key="4">
    <source>
        <dbReference type="Proteomes" id="UP000676336"/>
    </source>
</evidence>
<evidence type="ECO:0000256" key="1">
    <source>
        <dbReference type="PROSITE-ProRule" id="PRU00076"/>
    </source>
</evidence>
<sequence>NVIISYLVGCSTTPCTITSCSCLQQIISDTAQCICFPPSPCISGSTITPRPTTTISLTTLPSTTMNGTCQNLANSCSSNGICLQITAAQFICQCKNNYTGLICQIPLFSNATANPNSCQCANGGTCLTNGTCICTDLYRGRFCQLSNKSSIAIQKKRKI</sequence>
<dbReference type="InterPro" id="IPR000742">
    <property type="entry name" value="EGF"/>
</dbReference>
<dbReference type="SUPFAM" id="SSF57196">
    <property type="entry name" value="EGF/Laminin"/>
    <property type="match status" value="1"/>
</dbReference>
<dbReference type="Proteomes" id="UP000676336">
    <property type="component" value="Unassembled WGS sequence"/>
</dbReference>
<keyword evidence="1" id="KW-1015">Disulfide bond</keyword>
<accession>A0A8S3K407</accession>
<dbReference type="PROSITE" id="PS00022">
    <property type="entry name" value="EGF_1"/>
    <property type="match status" value="2"/>
</dbReference>
<reference evidence="3" key="1">
    <citation type="submission" date="2021-02" db="EMBL/GenBank/DDBJ databases">
        <authorList>
            <person name="Nowell W R."/>
        </authorList>
    </citation>
    <scope>NUCLEOTIDE SEQUENCE</scope>
</reference>
<dbReference type="SMART" id="SM00181">
    <property type="entry name" value="EGF"/>
    <property type="match status" value="2"/>
</dbReference>
<feature type="domain" description="EGF-like" evidence="2">
    <location>
        <begin position="65"/>
        <end position="104"/>
    </location>
</feature>
<proteinExistence type="predicted"/>
<comment type="caution">
    <text evidence="1">Lacks conserved residue(s) required for the propagation of feature annotation.</text>
</comment>
<comment type="caution">
    <text evidence="3">The sequence shown here is derived from an EMBL/GenBank/DDBJ whole genome shotgun (WGS) entry which is preliminary data.</text>
</comment>
<feature type="domain" description="EGF-like" evidence="2">
    <location>
        <begin position="114"/>
        <end position="144"/>
    </location>
</feature>
<protein>
    <recommendedName>
        <fullName evidence="2">EGF-like domain-containing protein</fullName>
    </recommendedName>
</protein>
<dbReference type="Gene3D" id="2.10.25.10">
    <property type="entry name" value="Laminin"/>
    <property type="match status" value="1"/>
</dbReference>